<evidence type="ECO:0000256" key="6">
    <source>
        <dbReference type="ARBA" id="ARBA00022801"/>
    </source>
</evidence>
<dbReference type="AlphaFoldDB" id="A0A218XCM1"/>
<feature type="domain" description="Helicase C-terminal" evidence="16">
    <location>
        <begin position="361"/>
        <end position="511"/>
    </location>
</feature>
<dbReference type="InterPro" id="IPR007529">
    <property type="entry name" value="Znf_HIT"/>
</dbReference>
<dbReference type="Gene3D" id="3.40.50.300">
    <property type="entry name" value="P-loop containing nucleotide triphosphate hydrolases"/>
    <property type="match status" value="2"/>
</dbReference>
<dbReference type="CDD" id="cd18787">
    <property type="entry name" value="SF2_C_DEAD"/>
    <property type="match status" value="1"/>
</dbReference>
<evidence type="ECO:0000256" key="12">
    <source>
        <dbReference type="ARBA" id="ARBA00068841"/>
    </source>
</evidence>
<reference evidence="21" key="4">
    <citation type="submission" date="2025-04" db="UniProtKB">
        <authorList>
            <consortium name="RefSeq"/>
        </authorList>
    </citation>
    <scope>IDENTIFICATION</scope>
    <source>
        <tissue evidence="21">Leaf</tissue>
    </source>
</reference>
<dbReference type="Pfam" id="PF00271">
    <property type="entry name" value="Helicase_C"/>
    <property type="match status" value="1"/>
</dbReference>
<evidence type="ECO:0000256" key="10">
    <source>
        <dbReference type="ARBA" id="ARBA00022884"/>
    </source>
</evidence>
<name>A0A218XCM1_PUNGR</name>
<evidence type="ECO:0000256" key="3">
    <source>
        <dbReference type="ARBA" id="ARBA00022723"/>
    </source>
</evidence>
<dbReference type="Gene3D" id="3.30.60.220">
    <property type="match status" value="1"/>
</dbReference>
<dbReference type="Proteomes" id="UP000515151">
    <property type="component" value="Chromosome 8"/>
</dbReference>
<keyword evidence="4" id="KW-0547">Nucleotide-binding</keyword>
<dbReference type="Pfam" id="PF04438">
    <property type="entry name" value="zf-HIT"/>
    <property type="match status" value="1"/>
</dbReference>
<feature type="domain" description="Helicase ATP-binding" evidence="15">
    <location>
        <begin position="161"/>
        <end position="337"/>
    </location>
</feature>
<dbReference type="SMART" id="SM00487">
    <property type="entry name" value="DEXDc"/>
    <property type="match status" value="1"/>
</dbReference>
<proteinExistence type="inferred from homology"/>
<evidence type="ECO:0000256" key="2">
    <source>
        <dbReference type="ARBA" id="ARBA00012552"/>
    </source>
</evidence>
<evidence type="ECO:0000256" key="5">
    <source>
        <dbReference type="ARBA" id="ARBA00022771"/>
    </source>
</evidence>
<dbReference type="GO" id="GO:0008270">
    <property type="term" value="F:zinc ion binding"/>
    <property type="evidence" value="ECO:0007669"/>
    <property type="project" value="UniProtKB-KW"/>
</dbReference>
<evidence type="ECO:0000313" key="19">
    <source>
        <dbReference type="Proteomes" id="UP000197138"/>
    </source>
</evidence>
<evidence type="ECO:0000259" key="15">
    <source>
        <dbReference type="PROSITE" id="PS51192"/>
    </source>
</evidence>
<keyword evidence="3" id="KW-0479">Metal-binding</keyword>
<keyword evidence="8" id="KW-0862">Zinc</keyword>
<dbReference type="Proteomes" id="UP000197138">
    <property type="component" value="Unassembled WGS sequence"/>
</dbReference>
<evidence type="ECO:0000256" key="1">
    <source>
        <dbReference type="ARBA" id="ARBA00009718"/>
    </source>
</evidence>
<dbReference type="Pfam" id="PF00270">
    <property type="entry name" value="DEAD"/>
    <property type="match status" value="1"/>
</dbReference>
<feature type="region of interest" description="Disordered" evidence="14">
    <location>
        <begin position="1"/>
        <end position="33"/>
    </location>
</feature>
<protein>
    <recommendedName>
        <fullName evidence="12">DEAD-box ATP-dependent RNA helicase 41</fullName>
        <ecNumber evidence="2">3.6.4.13</ecNumber>
    </recommendedName>
</protein>
<dbReference type="CDD" id="cd23022">
    <property type="entry name" value="zf-HIT_DDX59"/>
    <property type="match status" value="1"/>
</dbReference>
<dbReference type="GeneID" id="116187882"/>
<dbReference type="PROSITE" id="PS51194">
    <property type="entry name" value="HELICASE_CTER"/>
    <property type="match status" value="1"/>
</dbReference>
<evidence type="ECO:0000256" key="11">
    <source>
        <dbReference type="ARBA" id="ARBA00047984"/>
    </source>
</evidence>
<feature type="short sequence motif" description="Q motif" evidence="13">
    <location>
        <begin position="130"/>
        <end position="158"/>
    </location>
</feature>
<comment type="catalytic activity">
    <reaction evidence="11">
        <text>ATP + H2O = ADP + phosphate + H(+)</text>
        <dbReference type="Rhea" id="RHEA:13065"/>
        <dbReference type="ChEBI" id="CHEBI:15377"/>
        <dbReference type="ChEBI" id="CHEBI:15378"/>
        <dbReference type="ChEBI" id="CHEBI:30616"/>
        <dbReference type="ChEBI" id="CHEBI:43474"/>
        <dbReference type="ChEBI" id="CHEBI:456216"/>
        <dbReference type="EC" id="3.6.4.13"/>
    </reaction>
</comment>
<dbReference type="EMBL" id="MTKT01001941">
    <property type="protein sequence ID" value="OWM82955.1"/>
    <property type="molecule type" value="Genomic_DNA"/>
</dbReference>
<dbReference type="PANTHER" id="PTHR47958">
    <property type="entry name" value="ATP-DEPENDENT RNA HELICASE DBP3"/>
    <property type="match status" value="1"/>
</dbReference>
<keyword evidence="9" id="KW-0067">ATP-binding</keyword>
<evidence type="ECO:0000256" key="9">
    <source>
        <dbReference type="ARBA" id="ARBA00022840"/>
    </source>
</evidence>
<accession>A0A218XCM1</accession>
<dbReference type="PROSITE" id="PS51192">
    <property type="entry name" value="HELICASE_ATP_BIND_1"/>
    <property type="match status" value="1"/>
</dbReference>
<reference evidence="19" key="1">
    <citation type="journal article" date="2017" name="Plant J.">
        <title>The pomegranate (Punica granatum L.) genome and the genomics of punicalagin biosynthesis.</title>
        <authorList>
            <person name="Qin G."/>
            <person name="Xu C."/>
            <person name="Ming R."/>
            <person name="Tang H."/>
            <person name="Guyot R."/>
            <person name="Kramer E.M."/>
            <person name="Hu Y."/>
            <person name="Yi X."/>
            <person name="Qi Y."/>
            <person name="Xu X."/>
            <person name="Gao Z."/>
            <person name="Pan H."/>
            <person name="Jian J."/>
            <person name="Tian Y."/>
            <person name="Yue Z."/>
            <person name="Xu Y."/>
        </authorList>
    </citation>
    <scope>NUCLEOTIDE SEQUENCE [LARGE SCALE GENOMIC DNA]</scope>
    <source>
        <strain evidence="19">cv. Dabenzi</strain>
    </source>
</reference>
<evidence type="ECO:0000259" key="16">
    <source>
        <dbReference type="PROSITE" id="PS51194"/>
    </source>
</evidence>
<keyword evidence="5" id="KW-0863">Zinc-finger</keyword>
<dbReference type="GO" id="GO:0016787">
    <property type="term" value="F:hydrolase activity"/>
    <property type="evidence" value="ECO:0007669"/>
    <property type="project" value="UniProtKB-KW"/>
</dbReference>
<keyword evidence="10" id="KW-0694">RNA-binding</keyword>
<organism evidence="18 19">
    <name type="scientific">Punica granatum</name>
    <name type="common">Pomegranate</name>
    <dbReference type="NCBI Taxonomy" id="22663"/>
    <lineage>
        <taxon>Eukaryota</taxon>
        <taxon>Viridiplantae</taxon>
        <taxon>Streptophyta</taxon>
        <taxon>Embryophyta</taxon>
        <taxon>Tracheophyta</taxon>
        <taxon>Spermatophyta</taxon>
        <taxon>Magnoliopsida</taxon>
        <taxon>eudicotyledons</taxon>
        <taxon>Gunneridae</taxon>
        <taxon>Pentapetalae</taxon>
        <taxon>rosids</taxon>
        <taxon>malvids</taxon>
        <taxon>Myrtales</taxon>
        <taxon>Lythraceae</taxon>
        <taxon>Punica</taxon>
    </lineage>
</organism>
<sequence>MEVPEQNCLEQNSPEASNVDGVTDEVKQRSIDQRPALPGDPKCVICGRYGEYICDETDSDICSLECKQVLLRKVTNSESSARLPATDECYYVSDTAGEAGSRSLSANQTSLLRKKLDIFVKGDSVPLPILSFSSCPLPQKLILNMEAAGYELPTPVQMQAIPAALTGKSLLVSADTGTGKTASFLVPIISQCAIRGFRNPLDRKNPLAIVLEPTRELCIQVEEQAKLLGKGLPFKTALVVGGDPMAGQIYRIQQGVELIVGTPGRVIDLLTKHDVQLIEVKVFVLDEVDCMLQRGFRDQVMQIFVALSQPQVLMYSATVSQEVERMANSLMKNITVISVGKPNCPTKAVKQIPIWVETKHKKQKLFDILTSKQHFSPPTVVYVGSRLGADLLSNAITVATGMKALSIHGEKPMKERREVMSSFLMGDCPVIVATGLLDRGVNLFSVRQVIIFDMPNSIREYVHQIGRASRLGEEGQAIVFVNEESKNLFPELVEHLRSSGAAIPRELQNSRYTVAPAFRGNGQRKRKHGR</sequence>
<dbReference type="SMART" id="SM00490">
    <property type="entry name" value="HELICc"/>
    <property type="match status" value="1"/>
</dbReference>
<gene>
    <name evidence="21" type="primary">LOC116187882</name>
    <name evidence="18" type="ORF">CDL15_Pgr005355</name>
</gene>
<dbReference type="GO" id="GO:0003724">
    <property type="term" value="F:RNA helicase activity"/>
    <property type="evidence" value="ECO:0007669"/>
    <property type="project" value="UniProtKB-EC"/>
</dbReference>
<evidence type="ECO:0000313" key="20">
    <source>
        <dbReference type="Proteomes" id="UP000515151"/>
    </source>
</evidence>
<evidence type="ECO:0000259" key="17">
    <source>
        <dbReference type="PROSITE" id="PS51195"/>
    </source>
</evidence>
<dbReference type="InterPro" id="IPR027417">
    <property type="entry name" value="P-loop_NTPase"/>
</dbReference>
<keyword evidence="20" id="KW-1185">Reference proteome</keyword>
<dbReference type="EC" id="3.6.4.13" evidence="2"/>
<evidence type="ECO:0000256" key="14">
    <source>
        <dbReference type="SAM" id="MobiDB-lite"/>
    </source>
</evidence>
<dbReference type="InterPro" id="IPR014001">
    <property type="entry name" value="Helicase_ATP-bd"/>
</dbReference>
<dbReference type="GO" id="GO:0003723">
    <property type="term" value="F:RNA binding"/>
    <property type="evidence" value="ECO:0007669"/>
    <property type="project" value="UniProtKB-KW"/>
</dbReference>
<reference evidence="18" key="2">
    <citation type="submission" date="2017-06" db="EMBL/GenBank/DDBJ databases">
        <title>The pomegranate genome and the genomics of punicalagin biosynthesis.</title>
        <authorList>
            <person name="Xu C."/>
        </authorList>
    </citation>
    <scope>NUCLEOTIDE SEQUENCE [LARGE SCALE GENOMIC DNA]</scope>
    <source>
        <tissue evidence="18">Fresh leaf</tissue>
    </source>
</reference>
<dbReference type="FunFam" id="3.30.60.220:FF:000002">
    <property type="entry name" value="DEAD-box ATP-dependent RNA helicase 41"/>
    <property type="match status" value="1"/>
</dbReference>
<dbReference type="RefSeq" id="XP_031372738.1">
    <property type="nucleotide sequence ID" value="XM_031516878.1"/>
</dbReference>
<evidence type="ECO:0000256" key="4">
    <source>
        <dbReference type="ARBA" id="ARBA00022741"/>
    </source>
</evidence>
<keyword evidence="7 21" id="KW-0347">Helicase</keyword>
<evidence type="ECO:0000256" key="7">
    <source>
        <dbReference type="ARBA" id="ARBA00022806"/>
    </source>
</evidence>
<evidence type="ECO:0000256" key="13">
    <source>
        <dbReference type="PROSITE-ProRule" id="PRU00552"/>
    </source>
</evidence>
<dbReference type="PROSITE" id="PS51195">
    <property type="entry name" value="Q_MOTIF"/>
    <property type="match status" value="1"/>
</dbReference>
<dbReference type="SUPFAM" id="SSF52540">
    <property type="entry name" value="P-loop containing nucleoside triphosphate hydrolases"/>
    <property type="match status" value="2"/>
</dbReference>
<evidence type="ECO:0000313" key="18">
    <source>
        <dbReference type="EMBL" id="OWM82955.1"/>
    </source>
</evidence>
<evidence type="ECO:0000313" key="21">
    <source>
        <dbReference type="RefSeq" id="XP_031372738.1"/>
    </source>
</evidence>
<reference evidence="20" key="3">
    <citation type="journal article" date="2020" name="Plant Biotechnol. J.">
        <title>The pomegranate (Punica granatum L.) draft genome dissects genetic divergence between soft- and hard-seeded cultivars.</title>
        <authorList>
            <person name="Luo X."/>
            <person name="Li H."/>
            <person name="Wu Z."/>
            <person name="Yao W."/>
            <person name="Zhao P."/>
            <person name="Cao D."/>
            <person name="Yu H."/>
            <person name="Li K."/>
            <person name="Poudel K."/>
            <person name="Zhao D."/>
            <person name="Zhang F."/>
            <person name="Xia X."/>
            <person name="Chen L."/>
            <person name="Wang Q."/>
            <person name="Jing D."/>
            <person name="Cao S."/>
        </authorList>
    </citation>
    <scope>NUCLEOTIDE SEQUENCE [LARGE SCALE GENOMIC DNA]</scope>
</reference>
<evidence type="ECO:0000256" key="8">
    <source>
        <dbReference type="ARBA" id="ARBA00022833"/>
    </source>
</evidence>
<feature type="domain" description="DEAD-box RNA helicase Q" evidence="17">
    <location>
        <begin position="130"/>
        <end position="158"/>
    </location>
</feature>
<comment type="similarity">
    <text evidence="1">Belongs to the DEAD box helicase family. DDX59 subfamily.</text>
</comment>
<dbReference type="OrthoDB" id="360161at2759"/>
<dbReference type="InterPro" id="IPR014014">
    <property type="entry name" value="RNA_helicase_DEAD_Q_motif"/>
</dbReference>
<dbReference type="InterPro" id="IPR011545">
    <property type="entry name" value="DEAD/DEAH_box_helicase_dom"/>
</dbReference>
<keyword evidence="6" id="KW-0378">Hydrolase</keyword>
<dbReference type="InterPro" id="IPR001650">
    <property type="entry name" value="Helicase_C-like"/>
</dbReference>
<dbReference type="GO" id="GO:0005524">
    <property type="term" value="F:ATP binding"/>
    <property type="evidence" value="ECO:0007669"/>
    <property type="project" value="UniProtKB-KW"/>
</dbReference>